<keyword evidence="1" id="KW-0732">Signal</keyword>
<reference evidence="2 3" key="1">
    <citation type="submission" date="2024-07" db="EMBL/GenBank/DDBJ databases">
        <title>Section-level genome sequencing and comparative genomics of Aspergillus sections Usti and Cavernicolus.</title>
        <authorList>
            <consortium name="Lawrence Berkeley National Laboratory"/>
            <person name="Nybo J.L."/>
            <person name="Vesth T.C."/>
            <person name="Theobald S."/>
            <person name="Frisvad J.C."/>
            <person name="Larsen T.O."/>
            <person name="Kjaerboelling I."/>
            <person name="Rothschild-Mancinelli K."/>
            <person name="Lyhne E.K."/>
            <person name="Kogle M.E."/>
            <person name="Barry K."/>
            <person name="Clum A."/>
            <person name="Na H."/>
            <person name="Ledsgaard L."/>
            <person name="Lin J."/>
            <person name="Lipzen A."/>
            <person name="Kuo A."/>
            <person name="Riley R."/>
            <person name="Mondo S."/>
            <person name="LaButti K."/>
            <person name="Haridas S."/>
            <person name="Pangalinan J."/>
            <person name="Salamov A.A."/>
            <person name="Simmons B.A."/>
            <person name="Magnuson J.K."/>
            <person name="Chen J."/>
            <person name="Drula E."/>
            <person name="Henrissat B."/>
            <person name="Wiebenga A."/>
            <person name="Lubbers R.J."/>
            <person name="Gomes A.C."/>
            <person name="Makela M.R."/>
            <person name="Stajich J."/>
            <person name="Grigoriev I.V."/>
            <person name="Mortensen U.H."/>
            <person name="De vries R.P."/>
            <person name="Baker S.E."/>
            <person name="Andersen M.R."/>
        </authorList>
    </citation>
    <scope>NUCLEOTIDE SEQUENCE [LARGE SCALE GENOMIC DNA]</scope>
    <source>
        <strain evidence="2 3">CBS 600.67</strain>
    </source>
</reference>
<evidence type="ECO:0000313" key="3">
    <source>
        <dbReference type="Proteomes" id="UP001610335"/>
    </source>
</evidence>
<gene>
    <name evidence="2" type="ORF">BDW59DRAFT_164738</name>
</gene>
<comment type="caution">
    <text evidence="2">The sequence shown here is derived from an EMBL/GenBank/DDBJ whole genome shotgun (WGS) entry which is preliminary data.</text>
</comment>
<feature type="chain" id="PRO_5047011955" evidence="1">
    <location>
        <begin position="20"/>
        <end position="144"/>
    </location>
</feature>
<sequence>MHYSTLSTLLFVAFTSGAAISSIPKDSKAKRDVGCYNVHNNPDWMKYDVFNSGINTVCDSLEGLEIGPGSNLLITVPGLKLEDGRDGEFVGSLENTGSDSYRVDYNYCSGRMGAIRDQCSGSSDQTYGGEWHDVIWVRADTNAV</sequence>
<accession>A0ABR4HXM4</accession>
<feature type="signal peptide" evidence="1">
    <location>
        <begin position="1"/>
        <end position="19"/>
    </location>
</feature>
<keyword evidence="3" id="KW-1185">Reference proteome</keyword>
<dbReference type="EMBL" id="JBFXLS010000071">
    <property type="protein sequence ID" value="KAL2820254.1"/>
    <property type="molecule type" value="Genomic_DNA"/>
</dbReference>
<dbReference type="Proteomes" id="UP001610335">
    <property type="component" value="Unassembled WGS sequence"/>
</dbReference>
<protein>
    <submittedName>
        <fullName evidence="2">Uncharacterized protein</fullName>
    </submittedName>
</protein>
<evidence type="ECO:0000313" key="2">
    <source>
        <dbReference type="EMBL" id="KAL2820254.1"/>
    </source>
</evidence>
<name>A0ABR4HXM4_9EURO</name>
<organism evidence="2 3">
    <name type="scientific">Aspergillus cavernicola</name>
    <dbReference type="NCBI Taxonomy" id="176166"/>
    <lineage>
        <taxon>Eukaryota</taxon>
        <taxon>Fungi</taxon>
        <taxon>Dikarya</taxon>
        <taxon>Ascomycota</taxon>
        <taxon>Pezizomycotina</taxon>
        <taxon>Eurotiomycetes</taxon>
        <taxon>Eurotiomycetidae</taxon>
        <taxon>Eurotiales</taxon>
        <taxon>Aspergillaceae</taxon>
        <taxon>Aspergillus</taxon>
        <taxon>Aspergillus subgen. Nidulantes</taxon>
    </lineage>
</organism>
<evidence type="ECO:0000256" key="1">
    <source>
        <dbReference type="SAM" id="SignalP"/>
    </source>
</evidence>
<proteinExistence type="predicted"/>